<sequence>FPKRKRFGIHVHLCDNCSRPSDITDELITVTRAKKEYKVTEANLKNLPVIERTNPHYSNASPMRLYDLGQVMDEARDNRLEKRIEERTKLKAKRDAHAAVLDAKWAKKTETLKLALEAVGLTIPKDSYLAQAYIVGNGGAGMNAWTVTRVSKMLVLIHRLYEHTDYPAQANSALEAHKNDITLAKRWETDHKVPYENALKQIKDGIKFVKKIERGGIPVSESLGRSRFIILLRLLFGLVRLRSTDVNMPTSRDSMEPLNRREN</sequence>
<name>A0A1Y2CQZ5_9FUNG</name>
<dbReference type="InterPro" id="IPR022656">
    <property type="entry name" value="XPA_C"/>
</dbReference>
<dbReference type="InterPro" id="IPR037129">
    <property type="entry name" value="XPA_sf"/>
</dbReference>
<dbReference type="Gene3D" id="3.90.530.10">
    <property type="entry name" value="XPA C-terminal domain"/>
    <property type="match status" value="1"/>
</dbReference>
<dbReference type="AlphaFoldDB" id="A0A1Y2CQZ5"/>
<evidence type="ECO:0000313" key="5">
    <source>
        <dbReference type="EMBL" id="ORY49366.1"/>
    </source>
</evidence>
<comment type="subcellular location">
    <subcellularLocation>
        <location evidence="1">Nucleus</location>
    </subcellularLocation>
</comment>
<evidence type="ECO:0000256" key="1">
    <source>
        <dbReference type="ARBA" id="ARBA00004123"/>
    </source>
</evidence>
<organism evidence="5 6">
    <name type="scientific">Rhizoclosmatium globosum</name>
    <dbReference type="NCBI Taxonomy" id="329046"/>
    <lineage>
        <taxon>Eukaryota</taxon>
        <taxon>Fungi</taxon>
        <taxon>Fungi incertae sedis</taxon>
        <taxon>Chytridiomycota</taxon>
        <taxon>Chytridiomycota incertae sedis</taxon>
        <taxon>Chytridiomycetes</taxon>
        <taxon>Chytridiales</taxon>
        <taxon>Chytriomycetaceae</taxon>
        <taxon>Rhizoclosmatium</taxon>
    </lineage>
</organism>
<dbReference type="Pfam" id="PF05181">
    <property type="entry name" value="XPA_C"/>
    <property type="match status" value="1"/>
</dbReference>
<dbReference type="OrthoDB" id="2106979at2759"/>
<dbReference type="Proteomes" id="UP000193642">
    <property type="component" value="Unassembled WGS sequence"/>
</dbReference>
<gene>
    <name evidence="5" type="ORF">BCR33DRAFT_842831</name>
</gene>
<dbReference type="GO" id="GO:0005634">
    <property type="term" value="C:nucleus"/>
    <property type="evidence" value="ECO:0007669"/>
    <property type="project" value="UniProtKB-SubCell"/>
</dbReference>
<accession>A0A1Y2CQZ5</accession>
<dbReference type="CDD" id="cd21075">
    <property type="entry name" value="DBD_XPA-like"/>
    <property type="match status" value="1"/>
</dbReference>
<protein>
    <recommendedName>
        <fullName evidence="4">XPA C-terminal domain-containing protein</fullName>
    </recommendedName>
</protein>
<keyword evidence="6" id="KW-1185">Reference proteome</keyword>
<comment type="caution">
    <text evidence="5">The sequence shown here is derived from an EMBL/GenBank/DDBJ whole genome shotgun (WGS) entry which is preliminary data.</text>
</comment>
<evidence type="ECO:0000259" key="4">
    <source>
        <dbReference type="Pfam" id="PF05181"/>
    </source>
</evidence>
<dbReference type="SUPFAM" id="SSF46955">
    <property type="entry name" value="Putative DNA-binding domain"/>
    <property type="match status" value="1"/>
</dbReference>
<evidence type="ECO:0000256" key="2">
    <source>
        <dbReference type="ARBA" id="ARBA00022833"/>
    </source>
</evidence>
<dbReference type="InterPro" id="IPR009061">
    <property type="entry name" value="DNA-bd_dom_put_sf"/>
</dbReference>
<keyword evidence="2" id="KW-0862">Zinc</keyword>
<keyword evidence="3" id="KW-0539">Nucleus</keyword>
<dbReference type="EMBL" id="MCGO01000009">
    <property type="protein sequence ID" value="ORY49366.1"/>
    <property type="molecule type" value="Genomic_DNA"/>
</dbReference>
<feature type="domain" description="XPA C-terminal" evidence="4">
    <location>
        <begin position="26"/>
        <end position="71"/>
    </location>
</feature>
<evidence type="ECO:0000313" key="6">
    <source>
        <dbReference type="Proteomes" id="UP000193642"/>
    </source>
</evidence>
<reference evidence="5 6" key="1">
    <citation type="submission" date="2016-07" db="EMBL/GenBank/DDBJ databases">
        <title>Pervasive Adenine N6-methylation of Active Genes in Fungi.</title>
        <authorList>
            <consortium name="DOE Joint Genome Institute"/>
            <person name="Mondo S.J."/>
            <person name="Dannebaum R.O."/>
            <person name="Kuo R.C."/>
            <person name="Labutti K."/>
            <person name="Haridas S."/>
            <person name="Kuo A."/>
            <person name="Salamov A."/>
            <person name="Ahrendt S.R."/>
            <person name="Lipzen A."/>
            <person name="Sullivan W."/>
            <person name="Andreopoulos W.B."/>
            <person name="Clum A."/>
            <person name="Lindquist E."/>
            <person name="Daum C."/>
            <person name="Ramamoorthy G.K."/>
            <person name="Gryganskyi A."/>
            <person name="Culley D."/>
            <person name="Magnuson J.K."/>
            <person name="James T.Y."/>
            <person name="O'Malley M.A."/>
            <person name="Stajich J.E."/>
            <person name="Spatafora J.W."/>
            <person name="Visel A."/>
            <person name="Grigoriev I.V."/>
        </authorList>
    </citation>
    <scope>NUCLEOTIDE SEQUENCE [LARGE SCALE GENOMIC DNA]</scope>
    <source>
        <strain evidence="5 6">JEL800</strain>
    </source>
</reference>
<feature type="non-terminal residue" evidence="5">
    <location>
        <position position="1"/>
    </location>
</feature>
<evidence type="ECO:0000256" key="3">
    <source>
        <dbReference type="ARBA" id="ARBA00023242"/>
    </source>
</evidence>
<proteinExistence type="predicted"/>